<feature type="transmembrane region" description="Helical" evidence="6">
    <location>
        <begin position="225"/>
        <end position="248"/>
    </location>
</feature>
<feature type="transmembrane region" description="Helical" evidence="6">
    <location>
        <begin position="145"/>
        <end position="167"/>
    </location>
</feature>
<dbReference type="InterPro" id="IPR036259">
    <property type="entry name" value="MFS_trans_sf"/>
</dbReference>
<evidence type="ECO:0000256" key="3">
    <source>
        <dbReference type="ARBA" id="ARBA00022692"/>
    </source>
</evidence>
<dbReference type="NCBIfam" id="TIGR00792">
    <property type="entry name" value="gph"/>
    <property type="match status" value="1"/>
</dbReference>
<feature type="transmembrane region" description="Helical" evidence="6">
    <location>
        <begin position="314"/>
        <end position="337"/>
    </location>
</feature>
<keyword evidence="5 6" id="KW-0472">Membrane</keyword>
<dbReference type="PANTHER" id="PTHR11328:SF39">
    <property type="entry name" value="2,3-DIHYDROXYPROPANE-1-SULFONATE EXPORTER-RELATED"/>
    <property type="match status" value="1"/>
</dbReference>
<dbReference type="RefSeq" id="WP_185052649.1">
    <property type="nucleotide sequence ID" value="NZ_BAABIX010000014.1"/>
</dbReference>
<evidence type="ECO:0000256" key="5">
    <source>
        <dbReference type="ARBA" id="ARBA00023136"/>
    </source>
</evidence>
<comment type="caution">
    <text evidence="7">The sequence shown here is derived from an EMBL/GenBank/DDBJ whole genome shotgun (WGS) entry which is preliminary data.</text>
</comment>
<comment type="subcellular location">
    <subcellularLocation>
        <location evidence="1">Cell membrane</location>
        <topology evidence="1">Multi-pass membrane protein</topology>
    </subcellularLocation>
</comment>
<dbReference type="CDD" id="cd17332">
    <property type="entry name" value="MFS_MelB_like"/>
    <property type="match status" value="1"/>
</dbReference>
<keyword evidence="8" id="KW-1185">Reference proteome</keyword>
<dbReference type="GO" id="GO:0006814">
    <property type="term" value="P:sodium ion transport"/>
    <property type="evidence" value="ECO:0007669"/>
    <property type="project" value="InterPro"/>
</dbReference>
<evidence type="ECO:0000256" key="4">
    <source>
        <dbReference type="ARBA" id="ARBA00022989"/>
    </source>
</evidence>
<evidence type="ECO:0000256" key="6">
    <source>
        <dbReference type="SAM" id="Phobius"/>
    </source>
</evidence>
<dbReference type="InterPro" id="IPR039672">
    <property type="entry name" value="MFS_2"/>
</dbReference>
<feature type="transmembrane region" description="Helical" evidence="6">
    <location>
        <begin position="260"/>
        <end position="283"/>
    </location>
</feature>
<proteinExistence type="predicted"/>
<dbReference type="GO" id="GO:0015293">
    <property type="term" value="F:symporter activity"/>
    <property type="evidence" value="ECO:0007669"/>
    <property type="project" value="InterPro"/>
</dbReference>
<feature type="transmembrane region" description="Helical" evidence="6">
    <location>
        <begin position="290"/>
        <end position="308"/>
    </location>
</feature>
<dbReference type="GO" id="GO:0008643">
    <property type="term" value="P:carbohydrate transport"/>
    <property type="evidence" value="ECO:0007669"/>
    <property type="project" value="InterPro"/>
</dbReference>
<keyword evidence="4 6" id="KW-1133">Transmembrane helix</keyword>
<feature type="transmembrane region" description="Helical" evidence="6">
    <location>
        <begin position="79"/>
        <end position="98"/>
    </location>
</feature>
<protein>
    <submittedName>
        <fullName evidence="7">Glucuronide carrier protein</fullName>
    </submittedName>
</protein>
<dbReference type="Pfam" id="PF13347">
    <property type="entry name" value="MFS_2"/>
    <property type="match status" value="1"/>
</dbReference>
<reference evidence="7 8" key="1">
    <citation type="submission" date="2020-08" db="EMBL/GenBank/DDBJ databases">
        <title>Genomic Encyclopedia of Type Strains, Phase IV (KMG-IV): sequencing the most valuable type-strain genomes for metagenomic binning, comparative biology and taxonomic classification.</title>
        <authorList>
            <person name="Goeker M."/>
        </authorList>
    </citation>
    <scope>NUCLEOTIDE SEQUENCE [LARGE SCALE GENOMIC DNA]</scope>
    <source>
        <strain evidence="7 8">DSM 45615</strain>
    </source>
</reference>
<dbReference type="GO" id="GO:0005886">
    <property type="term" value="C:plasma membrane"/>
    <property type="evidence" value="ECO:0007669"/>
    <property type="project" value="UniProtKB-SubCell"/>
</dbReference>
<name>A0A840PAK4_9ACTN</name>
<keyword evidence="2" id="KW-1003">Cell membrane</keyword>
<dbReference type="Proteomes" id="UP000578449">
    <property type="component" value="Unassembled WGS sequence"/>
</dbReference>
<evidence type="ECO:0000313" key="8">
    <source>
        <dbReference type="Proteomes" id="UP000578449"/>
    </source>
</evidence>
<accession>A0A840PAK4</accession>
<sequence length="456" mass="48350">MKLRRIQVIGYGAGDAGNNLAFSLTSMFLLVYYTDVVGLSPAAVGTMFLIVRIWDALADILAGRLVDRTQTRWGKFRPYILFGAVPLLLLNVATFHVPEMSSGAELAYAYVTYALLGLAYSLVNIPYGSLATAMTQEPRERARLAAARGVGVAVIILILVLVISPALQGGGDLQGTLTAVTWIFAVAGAAMYLFTFLTSKEAVPRAVARVTLRQTVAAMRGNRPLLMLCASALVYLTGMSSLTAVGVYYARDVLGDPSLFIVLTVVTTAELFVVAPLAPVLVARIGKRRAYVLSGGLSVAGGLGVFLAPADPVALPIFFWAVAGLGTALVNTLMWALEADTVEYGEWRSGVRTEGATYAVFSFTRKLGQALGAAAGAYALALGGYAAQAAQQSEGALTAIRFAAGAAPAVTALLAIAIMWFYPLTERRFAEIVTEVAQRRDHASAPDKQPREALDR</sequence>
<dbReference type="InterPro" id="IPR018043">
    <property type="entry name" value="Na/Gal_symport_CS"/>
</dbReference>
<feature type="transmembrane region" description="Helical" evidence="6">
    <location>
        <begin position="12"/>
        <end position="33"/>
    </location>
</feature>
<feature type="transmembrane region" description="Helical" evidence="6">
    <location>
        <begin position="110"/>
        <end position="133"/>
    </location>
</feature>
<evidence type="ECO:0000256" key="1">
    <source>
        <dbReference type="ARBA" id="ARBA00004651"/>
    </source>
</evidence>
<dbReference type="AlphaFoldDB" id="A0A840PAK4"/>
<keyword evidence="3 6" id="KW-0812">Transmembrane</keyword>
<dbReference type="InterPro" id="IPR001927">
    <property type="entry name" value="Na/Gal_symport"/>
</dbReference>
<gene>
    <name evidence="7" type="ORF">HNP84_005450</name>
</gene>
<feature type="transmembrane region" description="Helical" evidence="6">
    <location>
        <begin position="179"/>
        <end position="199"/>
    </location>
</feature>
<dbReference type="EMBL" id="JACHGN010000012">
    <property type="protein sequence ID" value="MBB5135706.1"/>
    <property type="molecule type" value="Genomic_DNA"/>
</dbReference>
<evidence type="ECO:0000313" key="7">
    <source>
        <dbReference type="EMBL" id="MBB5135706.1"/>
    </source>
</evidence>
<feature type="transmembrane region" description="Helical" evidence="6">
    <location>
        <begin position="39"/>
        <end position="58"/>
    </location>
</feature>
<feature type="transmembrane region" description="Helical" evidence="6">
    <location>
        <begin position="370"/>
        <end position="387"/>
    </location>
</feature>
<dbReference type="PANTHER" id="PTHR11328">
    <property type="entry name" value="MAJOR FACILITATOR SUPERFAMILY DOMAIN-CONTAINING PROTEIN"/>
    <property type="match status" value="1"/>
</dbReference>
<dbReference type="SUPFAM" id="SSF103473">
    <property type="entry name" value="MFS general substrate transporter"/>
    <property type="match status" value="1"/>
</dbReference>
<dbReference type="Gene3D" id="1.20.1250.20">
    <property type="entry name" value="MFS general substrate transporter like domains"/>
    <property type="match status" value="2"/>
</dbReference>
<dbReference type="PROSITE" id="PS00872">
    <property type="entry name" value="NA_GALACTOSIDE_SYMP"/>
    <property type="match status" value="1"/>
</dbReference>
<feature type="transmembrane region" description="Helical" evidence="6">
    <location>
        <begin position="399"/>
        <end position="422"/>
    </location>
</feature>
<organism evidence="7 8">
    <name type="scientific">Thermocatellispora tengchongensis</name>
    <dbReference type="NCBI Taxonomy" id="1073253"/>
    <lineage>
        <taxon>Bacteria</taxon>
        <taxon>Bacillati</taxon>
        <taxon>Actinomycetota</taxon>
        <taxon>Actinomycetes</taxon>
        <taxon>Streptosporangiales</taxon>
        <taxon>Streptosporangiaceae</taxon>
        <taxon>Thermocatellispora</taxon>
    </lineage>
</organism>
<dbReference type="NCBIfam" id="NF007353">
    <property type="entry name" value="PRK09848.1"/>
    <property type="match status" value="1"/>
</dbReference>
<evidence type="ECO:0000256" key="2">
    <source>
        <dbReference type="ARBA" id="ARBA00022475"/>
    </source>
</evidence>